<evidence type="ECO:0000256" key="8">
    <source>
        <dbReference type="SAM" id="SignalP"/>
    </source>
</evidence>
<dbReference type="InterPro" id="IPR036852">
    <property type="entry name" value="Peptidase_S8/S53_dom_sf"/>
</dbReference>
<keyword evidence="5 7" id="KW-0720">Serine protease</keyword>
<proteinExistence type="inferred from homology"/>
<feature type="domain" description="Subtilisin-like protease fibronectin type-III" evidence="11">
    <location>
        <begin position="632"/>
        <end position="729"/>
    </location>
</feature>
<dbReference type="AlphaFoldDB" id="A0A161WWA4"/>
<name>A0A161WWA4_DAUCS</name>
<feature type="active site" description="Charge relay system" evidence="6 7">
    <location>
        <position position="526"/>
    </location>
</feature>
<evidence type="ECO:0000256" key="5">
    <source>
        <dbReference type="ARBA" id="ARBA00022825"/>
    </source>
</evidence>
<dbReference type="Gramene" id="KZN02995">
    <property type="protein sequence ID" value="KZN02995"/>
    <property type="gene ID" value="DCAR_011751"/>
</dbReference>
<dbReference type="Gene3D" id="3.30.70.80">
    <property type="entry name" value="Peptidase S8 propeptide/proteinase inhibitor I9"/>
    <property type="match status" value="1"/>
</dbReference>
<reference evidence="12" key="1">
    <citation type="journal article" date="2016" name="Nat. Genet.">
        <title>A high-quality carrot genome assembly provides new insights into carotenoid accumulation and asterid genome evolution.</title>
        <authorList>
            <person name="Iorizzo M."/>
            <person name="Ellison S."/>
            <person name="Senalik D."/>
            <person name="Zeng P."/>
            <person name="Satapoomin P."/>
            <person name="Huang J."/>
            <person name="Bowman M."/>
            <person name="Iovene M."/>
            <person name="Sanseverino W."/>
            <person name="Cavagnaro P."/>
            <person name="Yildiz M."/>
            <person name="Macko-Podgorni A."/>
            <person name="Moranska E."/>
            <person name="Grzebelus E."/>
            <person name="Grzebelus D."/>
            <person name="Ashrafi H."/>
            <person name="Zheng Z."/>
            <person name="Cheng S."/>
            <person name="Spooner D."/>
            <person name="Van Deynze A."/>
            <person name="Simon P."/>
        </authorList>
    </citation>
    <scope>NUCLEOTIDE SEQUENCE [LARGE SCALE GENOMIC DNA]</scope>
    <source>
        <tissue evidence="12">Leaf</tissue>
    </source>
</reference>
<keyword evidence="4 7" id="KW-0378">Hydrolase</keyword>
<dbReference type="InterPro" id="IPR037045">
    <property type="entry name" value="S8pro/Inhibitor_I9_sf"/>
</dbReference>
<feature type="active site" description="Charge relay system" evidence="6 7">
    <location>
        <position position="198"/>
    </location>
</feature>
<dbReference type="Gene3D" id="3.50.30.30">
    <property type="match status" value="1"/>
</dbReference>
<dbReference type="GO" id="GO:0004252">
    <property type="term" value="F:serine-type endopeptidase activity"/>
    <property type="evidence" value="ECO:0007669"/>
    <property type="project" value="UniProtKB-UniRule"/>
</dbReference>
<dbReference type="Pfam" id="PF00082">
    <property type="entry name" value="Peptidase_S8"/>
    <property type="match status" value="1"/>
</dbReference>
<protein>
    <recommendedName>
        <fullName evidence="15">Cucumisin</fullName>
    </recommendedName>
</protein>
<reference evidence="13" key="2">
    <citation type="submission" date="2022-03" db="EMBL/GenBank/DDBJ databases">
        <title>Draft title - Genomic analysis of global carrot germplasm unveils the trajectory of domestication and the origin of high carotenoid orange carrot.</title>
        <authorList>
            <person name="Iorizzo M."/>
            <person name="Ellison S."/>
            <person name="Senalik D."/>
            <person name="Macko-Podgorni A."/>
            <person name="Grzebelus D."/>
            <person name="Bostan H."/>
            <person name="Rolling W."/>
            <person name="Curaba J."/>
            <person name="Simon P."/>
        </authorList>
    </citation>
    <scope>NUCLEOTIDE SEQUENCE</scope>
    <source>
        <tissue evidence="13">Leaf</tissue>
    </source>
</reference>
<accession>A0A161WWA4</accession>
<dbReference type="InterPro" id="IPR045051">
    <property type="entry name" value="SBT"/>
</dbReference>
<dbReference type="CDD" id="cd04852">
    <property type="entry name" value="Peptidases_S8_3"/>
    <property type="match status" value="1"/>
</dbReference>
<dbReference type="PANTHER" id="PTHR10795">
    <property type="entry name" value="PROPROTEIN CONVERTASE SUBTILISIN/KEXIN"/>
    <property type="match status" value="1"/>
</dbReference>
<keyword evidence="2 7" id="KW-0645">Protease</keyword>
<dbReference type="Pfam" id="PF17766">
    <property type="entry name" value="fn3_6"/>
    <property type="match status" value="1"/>
</dbReference>
<dbReference type="EMBL" id="CP093345">
    <property type="protein sequence ID" value="WOG93974.1"/>
    <property type="molecule type" value="Genomic_DNA"/>
</dbReference>
<dbReference type="InterPro" id="IPR023828">
    <property type="entry name" value="Peptidase_S8_Ser-AS"/>
</dbReference>
<dbReference type="Gene3D" id="3.40.50.200">
    <property type="entry name" value="Peptidase S8/S53 domain"/>
    <property type="match status" value="1"/>
</dbReference>
<comment type="similarity">
    <text evidence="1 7">Belongs to the peptidase S8 family.</text>
</comment>
<dbReference type="Proteomes" id="UP000077755">
    <property type="component" value="Chromosome 3"/>
</dbReference>
<feature type="active site" description="Charge relay system" evidence="6 7">
    <location>
        <position position="135"/>
    </location>
</feature>
<dbReference type="PROSITE" id="PS00137">
    <property type="entry name" value="SUBTILASE_HIS"/>
    <property type="match status" value="1"/>
</dbReference>
<dbReference type="InterPro" id="IPR022398">
    <property type="entry name" value="Peptidase_S8_His-AS"/>
</dbReference>
<keyword evidence="3 8" id="KW-0732">Signal</keyword>
<keyword evidence="14" id="KW-1185">Reference proteome</keyword>
<dbReference type="InterPro" id="IPR000209">
    <property type="entry name" value="Peptidase_S8/S53_dom"/>
</dbReference>
<sequence>MSRLLLLTLCLMMIMTSSIARASSDDDRKAYIVYMGDRLKADLHGPSIHRNMLEQVLGSNASSSLLHSYTRSFNGFVVKLSSEEMLQVAAMNGVVSVFPNRKKQLHTTRTWDFMGFPQEADRTNTGSDVIIGVFDTGIWPESDSFDDTGFGLPPVTWKGICQTSNITCNNKIVGARYYKSDGVYGPQDFVSPRDSEGHGTHVASTAAGGVVNTAGLIGLAAGTARGAVPSARLAIYKVCWSAICEDADILAAFDDAIEDGVNIISISAGGEPSLNYFNDSIAIGSFHAMKHGILTSTSAGNDGPDLGTISNYSPWHLSVAASTIDRKFFTKLKLGNNKVYQGVSVNTFDMKNVTYPIIYGGNAPNVTGGFNGSSSRYCETDSLDSTLVKGKILLCDVLNDGEPALQAGAAGIVMQGDEPAKDFAVSFPLPATFLSADDGLNVFNYINRTSNPIGTILKSNEENDTFAPYVASFSSRGPNPVTFDILKPDIAAPGVDILAAWSSVSPVSRVKSDQRRVPYNIISGTSMACPHATGVAAYIKSFHPSWSPAAIKSAIITTAFPMNATTSLDNEFGYGAGHINPARAINPGLVYDAGEIDYVKFLCAQGYSNKHLQIVTGDNSTCSEATNGTVWDLNLPSFALAASLPARYVNQTFQRTVMNVGSPGCTYKGTVTGSSTLNIQSEPSVLSFTHIGQKLSFVVKIEGRLIESIVSASLVWDDGLHQVRSPIVVYATS</sequence>
<dbReference type="CDD" id="cd02120">
    <property type="entry name" value="PA_subtilisin_like"/>
    <property type="match status" value="1"/>
</dbReference>
<feature type="domain" description="Inhibitor I9" evidence="10">
    <location>
        <begin position="31"/>
        <end position="106"/>
    </location>
</feature>
<dbReference type="PROSITE" id="PS51892">
    <property type="entry name" value="SUBTILASE"/>
    <property type="match status" value="1"/>
</dbReference>
<organism evidence="12">
    <name type="scientific">Daucus carota subsp. sativus</name>
    <name type="common">Carrot</name>
    <dbReference type="NCBI Taxonomy" id="79200"/>
    <lineage>
        <taxon>Eukaryota</taxon>
        <taxon>Viridiplantae</taxon>
        <taxon>Streptophyta</taxon>
        <taxon>Embryophyta</taxon>
        <taxon>Tracheophyta</taxon>
        <taxon>Spermatophyta</taxon>
        <taxon>Magnoliopsida</taxon>
        <taxon>eudicotyledons</taxon>
        <taxon>Gunneridae</taxon>
        <taxon>Pentapetalae</taxon>
        <taxon>asterids</taxon>
        <taxon>campanulids</taxon>
        <taxon>Apiales</taxon>
        <taxon>Apiaceae</taxon>
        <taxon>Apioideae</taxon>
        <taxon>Scandiceae</taxon>
        <taxon>Daucinae</taxon>
        <taxon>Daucus</taxon>
        <taxon>Daucus sect. Daucus</taxon>
    </lineage>
</organism>
<feature type="signal peptide" evidence="8">
    <location>
        <begin position="1"/>
        <end position="22"/>
    </location>
</feature>
<dbReference type="Gene3D" id="2.60.40.2310">
    <property type="match status" value="1"/>
</dbReference>
<dbReference type="OMA" id="MGNPPKV"/>
<dbReference type="GO" id="GO:0006508">
    <property type="term" value="P:proteolysis"/>
    <property type="evidence" value="ECO:0007669"/>
    <property type="project" value="UniProtKB-KW"/>
</dbReference>
<evidence type="ECO:0000256" key="6">
    <source>
        <dbReference type="PIRSR" id="PIRSR615500-1"/>
    </source>
</evidence>
<dbReference type="PROSITE" id="PS00138">
    <property type="entry name" value="SUBTILASE_SER"/>
    <property type="match status" value="1"/>
</dbReference>
<evidence type="ECO:0000256" key="4">
    <source>
        <dbReference type="ARBA" id="ARBA00022801"/>
    </source>
</evidence>
<evidence type="ECO:0000313" key="12">
    <source>
        <dbReference type="EMBL" id="KZN02995.1"/>
    </source>
</evidence>
<dbReference type="InterPro" id="IPR034197">
    <property type="entry name" value="Peptidases_S8_3"/>
</dbReference>
<evidence type="ECO:0000259" key="9">
    <source>
        <dbReference type="Pfam" id="PF00082"/>
    </source>
</evidence>
<feature type="domain" description="Peptidase S8/S53" evidence="9">
    <location>
        <begin position="126"/>
        <end position="575"/>
    </location>
</feature>
<dbReference type="EMBL" id="LNRQ01000003">
    <property type="protein sequence ID" value="KZN02995.1"/>
    <property type="molecule type" value="Genomic_DNA"/>
</dbReference>
<evidence type="ECO:0008006" key="15">
    <source>
        <dbReference type="Google" id="ProtNLM"/>
    </source>
</evidence>
<evidence type="ECO:0000256" key="7">
    <source>
        <dbReference type="PROSITE-ProRule" id="PRU01240"/>
    </source>
</evidence>
<evidence type="ECO:0000256" key="3">
    <source>
        <dbReference type="ARBA" id="ARBA00022729"/>
    </source>
</evidence>
<dbReference type="InterPro" id="IPR041469">
    <property type="entry name" value="Subtilisin-like_FN3"/>
</dbReference>
<evidence type="ECO:0000313" key="14">
    <source>
        <dbReference type="Proteomes" id="UP000077755"/>
    </source>
</evidence>
<dbReference type="InterPro" id="IPR015500">
    <property type="entry name" value="Peptidase_S8_subtilisin-rel"/>
</dbReference>
<evidence type="ECO:0000259" key="10">
    <source>
        <dbReference type="Pfam" id="PF05922"/>
    </source>
</evidence>
<evidence type="ECO:0000256" key="1">
    <source>
        <dbReference type="ARBA" id="ARBA00011073"/>
    </source>
</evidence>
<evidence type="ECO:0000256" key="2">
    <source>
        <dbReference type="ARBA" id="ARBA00022670"/>
    </source>
</evidence>
<feature type="chain" id="PRO_5007828765" description="Cucumisin" evidence="8">
    <location>
        <begin position="23"/>
        <end position="733"/>
    </location>
</feature>
<dbReference type="Pfam" id="PF05922">
    <property type="entry name" value="Inhibitor_I9"/>
    <property type="match status" value="1"/>
</dbReference>
<dbReference type="InterPro" id="IPR010259">
    <property type="entry name" value="S8pro/Inhibitor_I9"/>
</dbReference>
<dbReference type="PRINTS" id="PR00723">
    <property type="entry name" value="SUBTILISIN"/>
</dbReference>
<evidence type="ECO:0000259" key="11">
    <source>
        <dbReference type="Pfam" id="PF17766"/>
    </source>
</evidence>
<evidence type="ECO:0000313" key="13">
    <source>
        <dbReference type="EMBL" id="WOG93974.1"/>
    </source>
</evidence>
<dbReference type="SUPFAM" id="SSF52743">
    <property type="entry name" value="Subtilisin-like"/>
    <property type="match status" value="1"/>
</dbReference>
<gene>
    <name evidence="12" type="ORF">DCAR_011751</name>
    <name evidence="13" type="ORF">DCAR_0313264</name>
</gene>
<dbReference type="FunFam" id="3.40.50.200:FF:000006">
    <property type="entry name" value="Subtilisin-like protease SBT1.5"/>
    <property type="match status" value="1"/>
</dbReference>